<dbReference type="PANTHER" id="PTHR37423">
    <property type="entry name" value="SOLUBLE LYTIC MUREIN TRANSGLYCOSYLASE-RELATED"/>
    <property type="match status" value="1"/>
</dbReference>
<evidence type="ECO:0000259" key="3">
    <source>
        <dbReference type="Pfam" id="PF01464"/>
    </source>
</evidence>
<dbReference type="InterPro" id="IPR023346">
    <property type="entry name" value="Lysozyme-like_dom_sf"/>
</dbReference>
<evidence type="ECO:0000313" key="5">
    <source>
        <dbReference type="Proteomes" id="UP000234914"/>
    </source>
</evidence>
<evidence type="ECO:0000313" key="4">
    <source>
        <dbReference type="EMBL" id="PKZ69416.1"/>
    </source>
</evidence>
<proteinExistence type="inferred from homology"/>
<dbReference type="InterPro" id="IPR008258">
    <property type="entry name" value="Transglycosylase_SLT_dom_1"/>
</dbReference>
<protein>
    <submittedName>
        <fullName evidence="4">Lytic transglycosylase domain-containing protein</fullName>
    </submittedName>
</protein>
<dbReference type="GO" id="GO:0016020">
    <property type="term" value="C:membrane"/>
    <property type="evidence" value="ECO:0007669"/>
    <property type="project" value="InterPro"/>
</dbReference>
<dbReference type="Pfam" id="PF01464">
    <property type="entry name" value="SLT"/>
    <property type="match status" value="1"/>
</dbReference>
<comment type="caution">
    <text evidence="4">The sequence shown here is derived from an EMBL/GenBank/DDBJ whole genome shotgun (WGS) entry which is preliminary data.</text>
</comment>
<dbReference type="RefSeq" id="WP_101963835.1">
    <property type="nucleotide sequence ID" value="NZ_PKJS01000003.1"/>
</dbReference>
<dbReference type="CDD" id="cd00254">
    <property type="entry name" value="LT-like"/>
    <property type="match status" value="1"/>
</dbReference>
<dbReference type="InterPro" id="IPR000189">
    <property type="entry name" value="Transglyc_AS"/>
</dbReference>
<evidence type="ECO:0000256" key="2">
    <source>
        <dbReference type="SAM" id="SignalP"/>
    </source>
</evidence>
<dbReference type="EMBL" id="PKJS01000003">
    <property type="protein sequence ID" value="PKZ69416.1"/>
    <property type="molecule type" value="Genomic_DNA"/>
</dbReference>
<organism evidence="4 5">
    <name type="scientific">Faucicola osloensis</name>
    <name type="common">Moraxella osloensis</name>
    <dbReference type="NCBI Taxonomy" id="34062"/>
    <lineage>
        <taxon>Bacteria</taxon>
        <taxon>Pseudomonadati</taxon>
        <taxon>Pseudomonadota</taxon>
        <taxon>Gammaproteobacteria</taxon>
        <taxon>Moraxellales</taxon>
        <taxon>Moraxellaceae</taxon>
        <taxon>Faucicola</taxon>
    </lineage>
</organism>
<name>A0A2I1RJX1_FAUOS</name>
<dbReference type="PROSITE" id="PS00922">
    <property type="entry name" value="TRANSGLYCOSYLASE"/>
    <property type="match status" value="1"/>
</dbReference>
<dbReference type="SUPFAM" id="SSF53955">
    <property type="entry name" value="Lysozyme-like"/>
    <property type="match status" value="1"/>
</dbReference>
<evidence type="ECO:0000256" key="1">
    <source>
        <dbReference type="ARBA" id="ARBA00007734"/>
    </source>
</evidence>
<dbReference type="Gene3D" id="1.10.530.10">
    <property type="match status" value="1"/>
</dbReference>
<gene>
    <name evidence="4" type="ORF">CYJ96_02660</name>
</gene>
<accession>A0A2I1RJX1</accession>
<comment type="similarity">
    <text evidence="1">Belongs to the transglycosylase Slt family.</text>
</comment>
<reference evidence="4 5" key="1">
    <citation type="submission" date="2017-12" db="EMBL/GenBank/DDBJ databases">
        <title>Phylogenetic diversity of female urinary microbiome.</title>
        <authorList>
            <person name="Thomas-White K."/>
            <person name="Wolfe A.J."/>
        </authorList>
    </citation>
    <scope>NUCLEOTIDE SEQUENCE [LARGE SCALE GENOMIC DNA]</scope>
    <source>
        <strain evidence="4 5">UMB0416</strain>
    </source>
</reference>
<feature type="chain" id="PRO_5014111364" evidence="2">
    <location>
        <begin position="33"/>
        <end position="254"/>
    </location>
</feature>
<dbReference type="AlphaFoldDB" id="A0A2I1RJX1"/>
<dbReference type="PANTHER" id="PTHR37423:SF2">
    <property type="entry name" value="MEMBRANE-BOUND LYTIC MUREIN TRANSGLYCOSYLASE C"/>
    <property type="match status" value="1"/>
</dbReference>
<sequence>MVLFAKKPRLPHLLSASLLSLGSLASMDAANAGNMYVFKDSNGQVLLTNVVSNNRPAGNNFQNFTKKVKVTYYADTNVHSYSNWGANEAAVAASARGNKNSYDSMIVASALRHGVDPALMKAMMHTESGFNPNARSPVGAQGLMQLMPATARRFGVYNAWNPAENIEGAAKYLKFLQNRFGNVQHVIASYNAGEGNVSKYGGIPPFRETRDYVQRVLSRYNNLYRNDPNLRSSTSSNGFQNVSYNSSNTYRIVR</sequence>
<feature type="signal peptide" evidence="2">
    <location>
        <begin position="1"/>
        <end position="32"/>
    </location>
</feature>
<dbReference type="GO" id="GO:0008933">
    <property type="term" value="F:peptidoglycan lytic transglycosylase activity"/>
    <property type="evidence" value="ECO:0007669"/>
    <property type="project" value="InterPro"/>
</dbReference>
<keyword evidence="2" id="KW-0732">Signal</keyword>
<dbReference type="GO" id="GO:0000270">
    <property type="term" value="P:peptidoglycan metabolic process"/>
    <property type="evidence" value="ECO:0007669"/>
    <property type="project" value="InterPro"/>
</dbReference>
<feature type="domain" description="Transglycosylase SLT" evidence="3">
    <location>
        <begin position="106"/>
        <end position="210"/>
    </location>
</feature>
<dbReference type="Proteomes" id="UP000234914">
    <property type="component" value="Unassembled WGS sequence"/>
</dbReference>